<dbReference type="OrthoDB" id="10009520at2759"/>
<evidence type="ECO:0000313" key="3">
    <source>
        <dbReference type="WBParaSite" id="GPUH_0002244501-mRNA-1"/>
    </source>
</evidence>
<sequence>MANGLGVALMASDGLRCCKCKECNVWRIKFRNCGHFACVACALLHLQVISVANKILTFSYWIADENKARIKCVKRTCPKRIHENDIDALLDVENTDLDIYMEKAERDELLYEHRKQSIYYAFSGMVKRCPLCKSIYMEYDGCHFVQCVNLRCKQRFCWMCNEPIDSLQHFAGTTASGFYP</sequence>
<name>A0A183EN77_9BILA</name>
<dbReference type="Gene3D" id="1.20.120.1750">
    <property type="match status" value="1"/>
</dbReference>
<dbReference type="CDD" id="cd20336">
    <property type="entry name" value="Rcat_RBR"/>
    <property type="match status" value="1"/>
</dbReference>
<dbReference type="AlphaFoldDB" id="A0A183EN77"/>
<reference evidence="3" key="1">
    <citation type="submission" date="2016-06" db="UniProtKB">
        <authorList>
            <consortium name="WormBaseParasite"/>
        </authorList>
    </citation>
    <scope>IDENTIFICATION</scope>
</reference>
<proteinExistence type="predicted"/>
<evidence type="ECO:0000313" key="2">
    <source>
        <dbReference type="Proteomes" id="UP000271098"/>
    </source>
</evidence>
<keyword evidence="2" id="KW-1185">Reference proteome</keyword>
<evidence type="ECO:0000313" key="1">
    <source>
        <dbReference type="EMBL" id="VDN39991.1"/>
    </source>
</evidence>
<accession>A0A183EN77</accession>
<dbReference type="EMBL" id="UYRT01095047">
    <property type="protein sequence ID" value="VDN39991.1"/>
    <property type="molecule type" value="Genomic_DNA"/>
</dbReference>
<dbReference type="SUPFAM" id="SSF57850">
    <property type="entry name" value="RING/U-box"/>
    <property type="match status" value="1"/>
</dbReference>
<gene>
    <name evidence="1" type="ORF">GPUH_LOCUS22418</name>
</gene>
<dbReference type="WBParaSite" id="GPUH_0002244501-mRNA-1">
    <property type="protein sequence ID" value="GPUH_0002244501-mRNA-1"/>
    <property type="gene ID" value="GPUH_0002244501"/>
</dbReference>
<protein>
    <submittedName>
        <fullName evidence="3">IBR domain-containing protein</fullName>
    </submittedName>
</protein>
<reference evidence="1 2" key="2">
    <citation type="submission" date="2018-11" db="EMBL/GenBank/DDBJ databases">
        <authorList>
            <consortium name="Pathogen Informatics"/>
        </authorList>
    </citation>
    <scope>NUCLEOTIDE SEQUENCE [LARGE SCALE GENOMIC DNA]</scope>
</reference>
<dbReference type="Proteomes" id="UP000271098">
    <property type="component" value="Unassembled WGS sequence"/>
</dbReference>
<organism evidence="3">
    <name type="scientific">Gongylonema pulchrum</name>
    <dbReference type="NCBI Taxonomy" id="637853"/>
    <lineage>
        <taxon>Eukaryota</taxon>
        <taxon>Metazoa</taxon>
        <taxon>Ecdysozoa</taxon>
        <taxon>Nematoda</taxon>
        <taxon>Chromadorea</taxon>
        <taxon>Rhabditida</taxon>
        <taxon>Spirurina</taxon>
        <taxon>Spiruromorpha</taxon>
        <taxon>Spiruroidea</taxon>
        <taxon>Gongylonematidae</taxon>
        <taxon>Gongylonema</taxon>
    </lineage>
</organism>